<dbReference type="GO" id="GO:0008453">
    <property type="term" value="F:alanine-glyoxylate transaminase activity"/>
    <property type="evidence" value="ECO:0007669"/>
    <property type="project" value="TreeGrafter"/>
</dbReference>
<dbReference type="PIRSF" id="PIRSF000524">
    <property type="entry name" value="SPT"/>
    <property type="match status" value="1"/>
</dbReference>
<evidence type="ECO:0000256" key="9">
    <source>
        <dbReference type="RuleBase" id="RU004504"/>
    </source>
</evidence>
<comment type="cofactor">
    <cofactor evidence="1 7 9">
        <name>pyridoxal 5'-phosphate</name>
        <dbReference type="ChEBI" id="CHEBI:597326"/>
    </cofactor>
</comment>
<dbReference type="RefSeq" id="WP_188367237.1">
    <property type="nucleotide sequence ID" value="NZ_BMDT01000003.1"/>
</dbReference>
<keyword evidence="3 11" id="KW-0032">Aminotransferase</keyword>
<organism evidence="11 12">
    <name type="scientific">Enterococcus alcedinis</name>
    <dbReference type="NCBI Taxonomy" id="1274384"/>
    <lineage>
        <taxon>Bacteria</taxon>
        <taxon>Bacillati</taxon>
        <taxon>Bacillota</taxon>
        <taxon>Bacilli</taxon>
        <taxon>Lactobacillales</taxon>
        <taxon>Enterococcaceae</taxon>
        <taxon>Enterococcus</taxon>
    </lineage>
</organism>
<dbReference type="InterPro" id="IPR000192">
    <property type="entry name" value="Aminotrans_V_dom"/>
</dbReference>
<keyword evidence="4" id="KW-0808">Transferase</keyword>
<keyword evidence="5 7" id="KW-0663">Pyridoxal phosphate</keyword>
<evidence type="ECO:0000313" key="12">
    <source>
        <dbReference type="Proteomes" id="UP000622610"/>
    </source>
</evidence>
<evidence type="ECO:0000256" key="3">
    <source>
        <dbReference type="ARBA" id="ARBA00022576"/>
    </source>
</evidence>
<dbReference type="InterPro" id="IPR024169">
    <property type="entry name" value="SP_NH2Trfase/AEP_transaminase"/>
</dbReference>
<comment type="caution">
    <text evidence="11">The sequence shown here is derived from an EMBL/GenBank/DDBJ whole genome shotgun (WGS) entry which is preliminary data.</text>
</comment>
<dbReference type="AlphaFoldDB" id="A0A917JHJ0"/>
<evidence type="ECO:0000256" key="2">
    <source>
        <dbReference type="ARBA" id="ARBA00009236"/>
    </source>
</evidence>
<protein>
    <submittedName>
        <fullName evidence="11">Aminotransferase V</fullName>
    </submittedName>
</protein>
<dbReference type="GO" id="GO:0004760">
    <property type="term" value="F:L-serine-pyruvate transaminase activity"/>
    <property type="evidence" value="ECO:0007669"/>
    <property type="project" value="TreeGrafter"/>
</dbReference>
<dbReference type="PANTHER" id="PTHR21152">
    <property type="entry name" value="AMINOTRANSFERASE CLASS V"/>
    <property type="match status" value="1"/>
</dbReference>
<name>A0A917JHJ0_9ENTE</name>
<gene>
    <name evidence="11" type="ORF">GCM10011482_10530</name>
</gene>
<dbReference type="PANTHER" id="PTHR21152:SF40">
    <property type="entry name" value="ALANINE--GLYOXYLATE AMINOTRANSFERASE"/>
    <property type="match status" value="1"/>
</dbReference>
<evidence type="ECO:0000256" key="6">
    <source>
        <dbReference type="PIRSR" id="PIRSR000524-1"/>
    </source>
</evidence>
<feature type="modified residue" description="N6-(pyridoxal phosphate)lysine" evidence="7">
    <location>
        <position position="196"/>
    </location>
</feature>
<comment type="similarity">
    <text evidence="2 8">Belongs to the class-V pyridoxal-phosphate-dependent aminotransferase family.</text>
</comment>
<evidence type="ECO:0000256" key="5">
    <source>
        <dbReference type="ARBA" id="ARBA00022898"/>
    </source>
</evidence>
<reference evidence="11" key="2">
    <citation type="submission" date="2020-09" db="EMBL/GenBank/DDBJ databases">
        <authorList>
            <person name="Sun Q."/>
            <person name="Sedlacek I."/>
        </authorList>
    </citation>
    <scope>NUCLEOTIDE SEQUENCE</scope>
    <source>
        <strain evidence="11">CCM 8433</strain>
    </source>
</reference>
<dbReference type="SUPFAM" id="SSF53383">
    <property type="entry name" value="PLP-dependent transferases"/>
    <property type="match status" value="1"/>
</dbReference>
<evidence type="ECO:0000256" key="7">
    <source>
        <dbReference type="PIRSR" id="PIRSR000524-50"/>
    </source>
</evidence>
<sequence length="402" mass="45109">MYQQPIFEGRTIMTPGPVEAHPAVLRQMVQPILGQFDPEFLKIMDEVKEMIKVPFGTTNKQAFAIDGTSRSGLEAGLIALIEPGDKVLVPAYGRFAYLLGEICERAQADVVYLEKEWDSPFIQADVIAAIKEHQPKLVAMVHGETANAQMQPLDQIGAFCRENDVFFFVDMVATYGGIELKVDEWKVDVAVAGTQKCVSAPSGMSLITYNDRVEQFIEARYQKELGLGSDERSDRFVSSNYLDLTQLQRYWGPERINHHTEATSMVYALHEALRLMLLEGIENVHARHAKNDRILTESMEKMGLEIYGARETKMGTVIPILIPAGIDGEEVRSLLLDQFKIEIASSFGSLKGKIWRVGNMGYSSRQTNVLHFLSAFETVLKKVGYEFDYGAGSTYALEEYLK</sequence>
<dbReference type="FunFam" id="3.40.640.10:FF:000027">
    <property type="entry name" value="Serine--pyruvate aminotransferase, mitochondrial"/>
    <property type="match status" value="1"/>
</dbReference>
<evidence type="ECO:0000256" key="1">
    <source>
        <dbReference type="ARBA" id="ARBA00001933"/>
    </source>
</evidence>
<dbReference type="InterPro" id="IPR015422">
    <property type="entry name" value="PyrdxlP-dep_Trfase_small"/>
</dbReference>
<evidence type="ECO:0000256" key="4">
    <source>
        <dbReference type="ARBA" id="ARBA00022679"/>
    </source>
</evidence>
<dbReference type="Gene3D" id="3.90.1150.10">
    <property type="entry name" value="Aspartate Aminotransferase, domain 1"/>
    <property type="match status" value="1"/>
</dbReference>
<accession>A0A917JHJ0</accession>
<dbReference type="InterPro" id="IPR015421">
    <property type="entry name" value="PyrdxlP-dep_Trfase_major"/>
</dbReference>
<evidence type="ECO:0000259" key="10">
    <source>
        <dbReference type="Pfam" id="PF00266"/>
    </source>
</evidence>
<dbReference type="InterPro" id="IPR015424">
    <property type="entry name" value="PyrdxlP-dep_Trfase"/>
</dbReference>
<proteinExistence type="inferred from homology"/>
<dbReference type="InterPro" id="IPR020578">
    <property type="entry name" value="Aminotrans_V_PyrdxlP_BS"/>
</dbReference>
<dbReference type="Gene3D" id="3.40.640.10">
    <property type="entry name" value="Type I PLP-dependent aspartate aminotransferase-like (Major domain)"/>
    <property type="match status" value="1"/>
</dbReference>
<dbReference type="GO" id="GO:0019265">
    <property type="term" value="P:glycine biosynthetic process, by transamination of glyoxylate"/>
    <property type="evidence" value="ECO:0007669"/>
    <property type="project" value="TreeGrafter"/>
</dbReference>
<keyword evidence="12" id="KW-1185">Reference proteome</keyword>
<reference evidence="11" key="1">
    <citation type="journal article" date="2014" name="Int. J. Syst. Evol. Microbiol.">
        <title>Complete genome sequence of Corynebacterium casei LMG S-19264T (=DSM 44701T), isolated from a smear-ripened cheese.</title>
        <authorList>
            <consortium name="US DOE Joint Genome Institute (JGI-PGF)"/>
            <person name="Walter F."/>
            <person name="Albersmeier A."/>
            <person name="Kalinowski J."/>
            <person name="Ruckert C."/>
        </authorList>
    </citation>
    <scope>NUCLEOTIDE SEQUENCE</scope>
    <source>
        <strain evidence="11">CCM 8433</strain>
    </source>
</reference>
<dbReference type="Pfam" id="PF00266">
    <property type="entry name" value="Aminotran_5"/>
    <property type="match status" value="1"/>
</dbReference>
<dbReference type="EMBL" id="BMDT01000003">
    <property type="protein sequence ID" value="GGI65399.1"/>
    <property type="molecule type" value="Genomic_DNA"/>
</dbReference>
<dbReference type="Proteomes" id="UP000622610">
    <property type="component" value="Unassembled WGS sequence"/>
</dbReference>
<dbReference type="PROSITE" id="PS00595">
    <property type="entry name" value="AA_TRANSFER_CLASS_5"/>
    <property type="match status" value="1"/>
</dbReference>
<feature type="binding site" evidence="6">
    <location>
        <position position="356"/>
    </location>
    <ligand>
        <name>substrate</name>
    </ligand>
</feature>
<evidence type="ECO:0000256" key="8">
    <source>
        <dbReference type="RuleBase" id="RU004075"/>
    </source>
</evidence>
<feature type="domain" description="Aminotransferase class V" evidence="10">
    <location>
        <begin position="37"/>
        <end position="345"/>
    </location>
</feature>
<evidence type="ECO:0000313" key="11">
    <source>
        <dbReference type="EMBL" id="GGI65399.1"/>
    </source>
</evidence>